<dbReference type="Proteomes" id="UP000294360">
    <property type="component" value="Chromosome"/>
</dbReference>
<dbReference type="Proteomes" id="UP000485880">
    <property type="component" value="Unassembled WGS sequence"/>
</dbReference>
<feature type="chain" id="PRO_5044609833" description="Flagellar hook-basal body complex protein FliE" evidence="5">
    <location>
        <begin position="20"/>
        <end position="104"/>
    </location>
</feature>
<dbReference type="AlphaFoldDB" id="A0A4U8YZW7"/>
<keyword evidence="6" id="KW-0282">Flagellum</keyword>
<dbReference type="KEGG" id="mtun:MTUNDRAET4_0029"/>
<dbReference type="GO" id="GO:0003774">
    <property type="term" value="F:cytoskeletal motor activity"/>
    <property type="evidence" value="ECO:0007669"/>
    <property type="project" value="InterPro"/>
</dbReference>
<dbReference type="OrthoDB" id="9812413at2"/>
<keyword evidence="3 4" id="KW-0975">Bacterial flagellum</keyword>
<dbReference type="PANTHER" id="PTHR34653:SF1">
    <property type="entry name" value="FLAGELLAR HOOK-BASAL BODY COMPLEX PROTEIN FLIE"/>
    <property type="match status" value="1"/>
</dbReference>
<evidence type="ECO:0000313" key="7">
    <source>
        <dbReference type="EMBL" id="VTZ50031.1"/>
    </source>
</evidence>
<protein>
    <recommendedName>
        <fullName evidence="4">Flagellar hook-basal body complex protein FliE</fullName>
    </recommendedName>
</protein>
<organism evidence="6 8">
    <name type="scientific">Methylocella tundrae</name>
    <dbReference type="NCBI Taxonomy" id="227605"/>
    <lineage>
        <taxon>Bacteria</taxon>
        <taxon>Pseudomonadati</taxon>
        <taxon>Pseudomonadota</taxon>
        <taxon>Alphaproteobacteria</taxon>
        <taxon>Hyphomicrobiales</taxon>
        <taxon>Beijerinckiaceae</taxon>
        <taxon>Methylocella</taxon>
    </lineage>
</organism>
<evidence type="ECO:0000313" key="8">
    <source>
        <dbReference type="Proteomes" id="UP000294360"/>
    </source>
</evidence>
<keyword evidence="6" id="KW-0969">Cilium</keyword>
<dbReference type="GO" id="GO:0071973">
    <property type="term" value="P:bacterial-type flagellum-dependent cell motility"/>
    <property type="evidence" value="ECO:0007669"/>
    <property type="project" value="InterPro"/>
</dbReference>
<dbReference type="InterPro" id="IPR001624">
    <property type="entry name" value="FliE"/>
</dbReference>
<dbReference type="EMBL" id="CABFMQ020000076">
    <property type="protein sequence ID" value="VTZ50031.1"/>
    <property type="molecule type" value="Genomic_DNA"/>
</dbReference>
<dbReference type="Pfam" id="PF02049">
    <property type="entry name" value="FliE"/>
    <property type="match status" value="1"/>
</dbReference>
<keyword evidence="6" id="KW-0966">Cell projection</keyword>
<feature type="signal peptide" evidence="5">
    <location>
        <begin position="1"/>
        <end position="19"/>
    </location>
</feature>
<reference evidence="7 9" key="2">
    <citation type="submission" date="2019-05" db="EMBL/GenBank/DDBJ databases">
        <authorList>
            <person name="Farhan Ul Haque M."/>
        </authorList>
    </citation>
    <scope>NUCLEOTIDE SEQUENCE [LARGE SCALE GENOMIC DNA]</scope>
    <source>
        <strain evidence="7">2</strain>
    </source>
</reference>
<sequence length="104" mass="10300">MIAALSLLGSVLGSSATTASPSISATLTPAGGSADFGQVMADVSARAVNDLKSGEATAISALQGKASVQQVVESVMGAEQSLNTAIAIRDKVVSAYQSLSQMAI</sequence>
<reference evidence="6 8" key="1">
    <citation type="submission" date="2019-03" db="EMBL/GenBank/DDBJ databases">
        <authorList>
            <person name="Kox A.R. M."/>
        </authorList>
    </citation>
    <scope>NUCLEOTIDE SEQUENCE [LARGE SCALE GENOMIC DNA]</scope>
    <source>
        <strain evidence="6">MTUNDRAET4 annotated genome</strain>
    </source>
</reference>
<accession>A0A4U8YZW7</accession>
<evidence type="ECO:0000256" key="5">
    <source>
        <dbReference type="SAM" id="SignalP"/>
    </source>
</evidence>
<dbReference type="GO" id="GO:0009425">
    <property type="term" value="C:bacterial-type flagellum basal body"/>
    <property type="evidence" value="ECO:0007669"/>
    <property type="project" value="UniProtKB-SubCell"/>
</dbReference>
<proteinExistence type="inferred from homology"/>
<evidence type="ECO:0000313" key="6">
    <source>
        <dbReference type="EMBL" id="VFU06922.1"/>
    </source>
</evidence>
<dbReference type="HAMAP" id="MF_00724">
    <property type="entry name" value="FliE"/>
    <property type="match status" value="1"/>
</dbReference>
<comment type="subcellular location">
    <subcellularLocation>
        <location evidence="1 4">Bacterial flagellum basal body</location>
    </subcellularLocation>
</comment>
<keyword evidence="9" id="KW-1185">Reference proteome</keyword>
<evidence type="ECO:0000256" key="2">
    <source>
        <dbReference type="ARBA" id="ARBA00009272"/>
    </source>
</evidence>
<name>A0A4U8YZW7_METTU</name>
<evidence type="ECO:0000256" key="1">
    <source>
        <dbReference type="ARBA" id="ARBA00004117"/>
    </source>
</evidence>
<dbReference type="EMBL" id="LR536450">
    <property type="protein sequence ID" value="VFU06922.1"/>
    <property type="molecule type" value="Genomic_DNA"/>
</dbReference>
<dbReference type="PANTHER" id="PTHR34653">
    <property type="match status" value="1"/>
</dbReference>
<keyword evidence="5" id="KW-0732">Signal</keyword>
<evidence type="ECO:0000256" key="3">
    <source>
        <dbReference type="ARBA" id="ARBA00023143"/>
    </source>
</evidence>
<comment type="similarity">
    <text evidence="2 4">Belongs to the FliE family.</text>
</comment>
<evidence type="ECO:0000256" key="4">
    <source>
        <dbReference type="HAMAP-Rule" id="MF_00724"/>
    </source>
</evidence>
<gene>
    <name evidence="4 6" type="primary">fliE</name>
    <name evidence="7" type="ORF">MPC4_20241</name>
    <name evidence="6" type="ORF">MTUNDRAET4_0029</name>
</gene>
<dbReference type="RefSeq" id="WP_134485969.1">
    <property type="nucleotide sequence ID" value="NZ_CABFMQ020000076.1"/>
</dbReference>
<evidence type="ECO:0000313" key="9">
    <source>
        <dbReference type="Proteomes" id="UP000485880"/>
    </source>
</evidence>
<dbReference type="GO" id="GO:0005198">
    <property type="term" value="F:structural molecule activity"/>
    <property type="evidence" value="ECO:0007669"/>
    <property type="project" value="InterPro"/>
</dbReference>